<dbReference type="PANTHER" id="PTHR10039">
    <property type="entry name" value="AMELOGENIN"/>
    <property type="match status" value="1"/>
</dbReference>
<reference evidence="6 7" key="1">
    <citation type="submission" date="2015-09" db="EMBL/GenBank/DDBJ databases">
        <title>Draft genome of a European isolate of the apple canker pathogen Neonectria ditissima.</title>
        <authorList>
            <person name="Gomez-Cortecero A."/>
            <person name="Harrison R.J."/>
            <person name="Armitage A.D."/>
        </authorList>
    </citation>
    <scope>NUCLEOTIDE SEQUENCE [LARGE SCALE GENOMIC DNA]</scope>
    <source>
        <strain evidence="6 7">R09/05</strain>
    </source>
</reference>
<dbReference type="InterPro" id="IPR054471">
    <property type="entry name" value="GPIID_WHD"/>
</dbReference>
<dbReference type="EMBL" id="LKCW01000151">
    <property type="protein sequence ID" value="KPM37856.1"/>
    <property type="molecule type" value="Genomic_DNA"/>
</dbReference>
<feature type="repeat" description="ANK" evidence="2">
    <location>
        <begin position="788"/>
        <end position="820"/>
    </location>
</feature>
<comment type="caution">
    <text evidence="6">The sequence shown here is derived from an EMBL/GenBank/DDBJ whole genome shotgun (WGS) entry which is preliminary data.</text>
</comment>
<feature type="repeat" description="ANK" evidence="2">
    <location>
        <begin position="755"/>
        <end position="787"/>
    </location>
</feature>
<evidence type="ECO:0000259" key="4">
    <source>
        <dbReference type="Pfam" id="PF22939"/>
    </source>
</evidence>
<dbReference type="Gene3D" id="1.25.40.20">
    <property type="entry name" value="Ankyrin repeat-containing domain"/>
    <property type="match status" value="2"/>
</dbReference>
<dbReference type="PROSITE" id="PS50088">
    <property type="entry name" value="ANK_REPEAT"/>
    <property type="match status" value="4"/>
</dbReference>
<protein>
    <submittedName>
        <fullName evidence="6">Uncharacterized protein</fullName>
    </submittedName>
</protein>
<feature type="repeat" description="ANK" evidence="2">
    <location>
        <begin position="821"/>
        <end position="853"/>
    </location>
</feature>
<dbReference type="Pfam" id="PF24883">
    <property type="entry name" value="NPHP3_N"/>
    <property type="match status" value="1"/>
</dbReference>
<dbReference type="PRINTS" id="PR01415">
    <property type="entry name" value="ANKYRIN"/>
</dbReference>
<dbReference type="SUPFAM" id="SSF48403">
    <property type="entry name" value="Ankyrin repeat"/>
    <property type="match status" value="1"/>
</dbReference>
<dbReference type="InterPro" id="IPR036770">
    <property type="entry name" value="Ankyrin_rpt-contain_sf"/>
</dbReference>
<dbReference type="Pfam" id="PF12796">
    <property type="entry name" value="Ank_2"/>
    <property type="match status" value="2"/>
</dbReference>
<dbReference type="PANTHER" id="PTHR10039:SF5">
    <property type="entry name" value="NACHT DOMAIN-CONTAINING PROTEIN"/>
    <property type="match status" value="1"/>
</dbReference>
<dbReference type="PROSITE" id="PS50297">
    <property type="entry name" value="ANK_REP_REGION"/>
    <property type="match status" value="4"/>
</dbReference>
<dbReference type="InterPro" id="IPR027417">
    <property type="entry name" value="P-loop_NTPase"/>
</dbReference>
<dbReference type="AlphaFoldDB" id="A0A0P7ATK7"/>
<evidence type="ECO:0000256" key="3">
    <source>
        <dbReference type="SAM" id="Coils"/>
    </source>
</evidence>
<dbReference type="SMART" id="SM00248">
    <property type="entry name" value="ANK"/>
    <property type="match status" value="5"/>
</dbReference>
<dbReference type="Pfam" id="PF22939">
    <property type="entry name" value="WHD_GPIID"/>
    <property type="match status" value="1"/>
</dbReference>
<dbReference type="Gene3D" id="3.40.50.300">
    <property type="entry name" value="P-loop containing nucleotide triphosphate hydrolases"/>
    <property type="match status" value="1"/>
</dbReference>
<feature type="coiled-coil region" evidence="3">
    <location>
        <begin position="94"/>
        <end position="144"/>
    </location>
</feature>
<proteinExistence type="predicted"/>
<keyword evidence="7" id="KW-1185">Reference proteome</keyword>
<gene>
    <name evidence="6" type="ORF">AK830_g8704</name>
</gene>
<dbReference type="OrthoDB" id="194358at2759"/>
<evidence type="ECO:0000256" key="2">
    <source>
        <dbReference type="PROSITE-ProRule" id="PRU00023"/>
    </source>
</evidence>
<feature type="domain" description="GPI inositol-deacylase winged helix" evidence="4">
    <location>
        <begin position="509"/>
        <end position="600"/>
    </location>
</feature>
<accession>A0A0P7ATK7</accession>
<dbReference type="Proteomes" id="UP000050424">
    <property type="component" value="Unassembled WGS sequence"/>
</dbReference>
<keyword evidence="1" id="KW-0677">Repeat</keyword>
<evidence type="ECO:0000313" key="6">
    <source>
        <dbReference type="EMBL" id="KPM37856.1"/>
    </source>
</evidence>
<evidence type="ECO:0000259" key="5">
    <source>
        <dbReference type="Pfam" id="PF24883"/>
    </source>
</evidence>
<name>A0A0P7ATK7_9HYPO</name>
<keyword evidence="3" id="KW-0175">Coiled coil</keyword>
<dbReference type="InterPro" id="IPR056884">
    <property type="entry name" value="NPHP3-like_N"/>
</dbReference>
<evidence type="ECO:0000313" key="7">
    <source>
        <dbReference type="Proteomes" id="UP000050424"/>
    </source>
</evidence>
<feature type="repeat" description="ANK" evidence="2">
    <location>
        <begin position="854"/>
        <end position="886"/>
    </location>
</feature>
<dbReference type="SUPFAM" id="SSF52540">
    <property type="entry name" value="P-loop containing nucleoside triphosphate hydrolases"/>
    <property type="match status" value="1"/>
</dbReference>
<dbReference type="STRING" id="78410.A0A0P7ATK7"/>
<dbReference type="InterPro" id="IPR002110">
    <property type="entry name" value="Ankyrin_rpt"/>
</dbReference>
<feature type="domain" description="Nephrocystin 3-like N-terminal" evidence="5">
    <location>
        <begin position="233"/>
        <end position="400"/>
    </location>
</feature>
<evidence type="ECO:0000256" key="1">
    <source>
        <dbReference type="ARBA" id="ARBA00022737"/>
    </source>
</evidence>
<sequence>MADPFSIIGVVGVAAQLIELLSQFGQDWKDAPTDAKSFKIELEALSTVLNELSRNILCNPRVQDAFRGQRSTLLSQLGAAQPSTNTKLLLSDCKAELESQAEDLKKRLEGHRLGWERLKGAFGARKTREAVENLHRQCQALNSMVGIDTLALGADIHKEVTEERKEQEARHVSNMSMTSAIKDGVDGLRRSQQAVLQDEIALAEKKRRSTLLQRLYAVPYRDRKDRNPDRVAGTCEWFTTHALFQGFAESEKSSLLWVSADPGCGKSVLAKYLVDEWLPSTEARITCYFFFKDDFSDQRSLAGALCCILRQLFLQRPDLLSEKLLDRFEEDGDRLLTSFRGLWDILVMISNEPNTGEIVCIIDALDECEDGGCSQLAGAIRNLYWDIKPNCCLKFLLTSRPYIHIKRSFQALEARCPTIHLSGENQAEVDKIALEIDIVIRNRVKQLAEMLGLLPEEENVLQDELSRIPHRTYLWAYLVLDLIQDAIDITEDGLRTFVRKIPATVEAAYEKILSKSRDREKARKLLHIVVAAERPLTVREMAVALAINENHRAYAELRVEPETRFRSTVRELCGLFVTIIDSKIYMLHQTAKEFLVRDESACTGLSPDQVTSSFHWRYSLLPADSHSILAKVCIRLILLLDTEKLILQKPSVQPVTGWASQYVAEHIFIDYASKNWVSHFRSGHPTEESGLMPSLTRICDPDSNCGKAWLRIYWSPLSYRQVTPLAVASYFGFTEVVRALSQKSTANISAKSHLDGRTALFWAAENGHEPAVDTLLRKGIDLHSEDILDQTAIYYAIKNGHENIVILLLENGADIKSSRLSCRLPLHCAVGRGHERIVRLLLERGADINAMDNIGQTALVTALDSRNKAMARLLLDKGADLQVKTSSGKPVMQHDFWPACQAAESST</sequence>
<keyword evidence="2" id="KW-0040">ANK repeat</keyword>
<organism evidence="6 7">
    <name type="scientific">Neonectria ditissima</name>
    <dbReference type="NCBI Taxonomy" id="78410"/>
    <lineage>
        <taxon>Eukaryota</taxon>
        <taxon>Fungi</taxon>
        <taxon>Dikarya</taxon>
        <taxon>Ascomycota</taxon>
        <taxon>Pezizomycotina</taxon>
        <taxon>Sordariomycetes</taxon>
        <taxon>Hypocreomycetidae</taxon>
        <taxon>Hypocreales</taxon>
        <taxon>Nectriaceae</taxon>
        <taxon>Neonectria</taxon>
    </lineage>
</organism>